<comment type="subcellular location">
    <subcellularLocation>
        <location evidence="1">Membrane</location>
        <topology evidence="1">Multi-pass membrane protein</topology>
    </subcellularLocation>
</comment>
<evidence type="ECO:0000313" key="10">
    <source>
        <dbReference type="Proteomes" id="UP000799429"/>
    </source>
</evidence>
<sequence>MSAPLPSFIPPPTHINDTHKHYDVAAGIIIMLIVGTSVTILRLWCQWRAQLLGYDDWAIMPALVLYIGHSIMGVYCNLCGGIGKPLWEVSYPEFQIWFKGIVGTTFLYPLMTASVRISILLFYQRIFSQAHTVTRWAIRVTLSLTAIFVVVYSILPGFVCTPISYGWRLLEDRATHCKSNQYYYEYTLSLYSLSIAFDVLLIIIPIYPVMKLQMSLQKRVGAIVMFALGASSCVAASYKLAELPLTKFEGLTNPLSLVIPPQFDDYGYTFWIPSQVEPTTAMIGASLPALRRLFKTPFKFLTSTLRSWTGTTKIGTGSSSSRGSGRSGQDCWMCSPPIVAQT</sequence>
<dbReference type="OrthoDB" id="4525788at2759"/>
<organism evidence="9 10">
    <name type="scientific">Patellaria atrata CBS 101060</name>
    <dbReference type="NCBI Taxonomy" id="1346257"/>
    <lineage>
        <taxon>Eukaryota</taxon>
        <taxon>Fungi</taxon>
        <taxon>Dikarya</taxon>
        <taxon>Ascomycota</taxon>
        <taxon>Pezizomycotina</taxon>
        <taxon>Dothideomycetes</taxon>
        <taxon>Dothideomycetes incertae sedis</taxon>
        <taxon>Patellariales</taxon>
        <taxon>Patellariaceae</taxon>
        <taxon>Patellaria</taxon>
    </lineage>
</organism>
<keyword evidence="4 7" id="KW-0472">Membrane</keyword>
<dbReference type="AlphaFoldDB" id="A0A9P4S2Q7"/>
<keyword evidence="10" id="KW-1185">Reference proteome</keyword>
<accession>A0A9P4S2Q7</accession>
<comment type="similarity">
    <text evidence="5">Belongs to the SAT4 family.</text>
</comment>
<dbReference type="Proteomes" id="UP000799429">
    <property type="component" value="Unassembled WGS sequence"/>
</dbReference>
<evidence type="ECO:0000256" key="5">
    <source>
        <dbReference type="ARBA" id="ARBA00038359"/>
    </source>
</evidence>
<name>A0A9P4S2Q7_9PEZI</name>
<feature type="compositionally biased region" description="Low complexity" evidence="6">
    <location>
        <begin position="312"/>
        <end position="328"/>
    </location>
</feature>
<dbReference type="Pfam" id="PF20684">
    <property type="entry name" value="Fung_rhodopsin"/>
    <property type="match status" value="1"/>
</dbReference>
<feature type="transmembrane region" description="Helical" evidence="7">
    <location>
        <begin position="24"/>
        <end position="45"/>
    </location>
</feature>
<keyword evidence="2 7" id="KW-0812">Transmembrane</keyword>
<dbReference type="EMBL" id="MU006124">
    <property type="protein sequence ID" value="KAF2834217.1"/>
    <property type="molecule type" value="Genomic_DNA"/>
</dbReference>
<evidence type="ECO:0000256" key="1">
    <source>
        <dbReference type="ARBA" id="ARBA00004141"/>
    </source>
</evidence>
<evidence type="ECO:0000256" key="3">
    <source>
        <dbReference type="ARBA" id="ARBA00022989"/>
    </source>
</evidence>
<feature type="transmembrane region" description="Helical" evidence="7">
    <location>
        <begin position="220"/>
        <end position="238"/>
    </location>
</feature>
<evidence type="ECO:0000259" key="8">
    <source>
        <dbReference type="Pfam" id="PF20684"/>
    </source>
</evidence>
<feature type="domain" description="Rhodopsin" evidence="8">
    <location>
        <begin position="41"/>
        <end position="295"/>
    </location>
</feature>
<feature type="region of interest" description="Disordered" evidence="6">
    <location>
        <begin position="312"/>
        <end position="332"/>
    </location>
</feature>
<evidence type="ECO:0000256" key="2">
    <source>
        <dbReference type="ARBA" id="ARBA00022692"/>
    </source>
</evidence>
<proteinExistence type="inferred from homology"/>
<reference evidence="9" key="1">
    <citation type="journal article" date="2020" name="Stud. Mycol.">
        <title>101 Dothideomycetes genomes: a test case for predicting lifestyles and emergence of pathogens.</title>
        <authorList>
            <person name="Haridas S."/>
            <person name="Albert R."/>
            <person name="Binder M."/>
            <person name="Bloem J."/>
            <person name="Labutti K."/>
            <person name="Salamov A."/>
            <person name="Andreopoulos B."/>
            <person name="Baker S."/>
            <person name="Barry K."/>
            <person name="Bills G."/>
            <person name="Bluhm B."/>
            <person name="Cannon C."/>
            <person name="Castanera R."/>
            <person name="Culley D."/>
            <person name="Daum C."/>
            <person name="Ezra D."/>
            <person name="Gonzalez J."/>
            <person name="Henrissat B."/>
            <person name="Kuo A."/>
            <person name="Liang C."/>
            <person name="Lipzen A."/>
            <person name="Lutzoni F."/>
            <person name="Magnuson J."/>
            <person name="Mondo S."/>
            <person name="Nolan M."/>
            <person name="Ohm R."/>
            <person name="Pangilinan J."/>
            <person name="Park H.-J."/>
            <person name="Ramirez L."/>
            <person name="Alfaro M."/>
            <person name="Sun H."/>
            <person name="Tritt A."/>
            <person name="Yoshinaga Y."/>
            <person name="Zwiers L.-H."/>
            <person name="Turgeon B."/>
            <person name="Goodwin S."/>
            <person name="Spatafora J."/>
            <person name="Crous P."/>
            <person name="Grigoriev I."/>
        </authorList>
    </citation>
    <scope>NUCLEOTIDE SEQUENCE</scope>
    <source>
        <strain evidence="9">CBS 101060</strain>
    </source>
</reference>
<dbReference type="GO" id="GO:0016020">
    <property type="term" value="C:membrane"/>
    <property type="evidence" value="ECO:0007669"/>
    <property type="project" value="UniProtKB-SubCell"/>
</dbReference>
<comment type="caution">
    <text evidence="9">The sequence shown here is derived from an EMBL/GenBank/DDBJ whole genome shotgun (WGS) entry which is preliminary data.</text>
</comment>
<feature type="transmembrane region" description="Helical" evidence="7">
    <location>
        <begin position="96"/>
        <end position="123"/>
    </location>
</feature>
<evidence type="ECO:0000256" key="7">
    <source>
        <dbReference type="SAM" id="Phobius"/>
    </source>
</evidence>
<gene>
    <name evidence="9" type="ORF">M501DRAFT_1009791</name>
</gene>
<evidence type="ECO:0000313" key="9">
    <source>
        <dbReference type="EMBL" id="KAF2834217.1"/>
    </source>
</evidence>
<dbReference type="PANTHER" id="PTHR33048">
    <property type="entry name" value="PTH11-LIKE INTEGRAL MEMBRANE PROTEIN (AFU_ORTHOLOGUE AFUA_5G11245)"/>
    <property type="match status" value="1"/>
</dbReference>
<feature type="transmembrane region" description="Helical" evidence="7">
    <location>
        <begin position="188"/>
        <end position="208"/>
    </location>
</feature>
<evidence type="ECO:0000256" key="6">
    <source>
        <dbReference type="SAM" id="MobiDB-lite"/>
    </source>
</evidence>
<dbReference type="InterPro" id="IPR049326">
    <property type="entry name" value="Rhodopsin_dom_fungi"/>
</dbReference>
<keyword evidence="3 7" id="KW-1133">Transmembrane helix</keyword>
<dbReference type="PANTHER" id="PTHR33048:SF47">
    <property type="entry name" value="INTEGRAL MEMBRANE PROTEIN-RELATED"/>
    <property type="match status" value="1"/>
</dbReference>
<dbReference type="InterPro" id="IPR052337">
    <property type="entry name" value="SAT4-like"/>
</dbReference>
<feature type="transmembrane region" description="Helical" evidence="7">
    <location>
        <begin position="57"/>
        <end position="76"/>
    </location>
</feature>
<feature type="transmembrane region" description="Helical" evidence="7">
    <location>
        <begin position="144"/>
        <end position="168"/>
    </location>
</feature>
<evidence type="ECO:0000256" key="4">
    <source>
        <dbReference type="ARBA" id="ARBA00023136"/>
    </source>
</evidence>
<protein>
    <recommendedName>
        <fullName evidence="8">Rhodopsin domain-containing protein</fullName>
    </recommendedName>
</protein>